<evidence type="ECO:0000313" key="3">
    <source>
        <dbReference type="EMBL" id="GGE01313.1"/>
    </source>
</evidence>
<evidence type="ECO:0000259" key="2">
    <source>
        <dbReference type="PROSITE" id="PS51725"/>
    </source>
</evidence>
<comment type="caution">
    <text evidence="3">The sequence shown here is derived from an EMBL/GenBank/DDBJ whole genome shotgun (WGS) entry which is preliminary data.</text>
</comment>
<dbReference type="EMBL" id="BMHP01000015">
    <property type="protein sequence ID" value="GGE01313.1"/>
    <property type="molecule type" value="Genomic_DNA"/>
</dbReference>
<name>A0A916ZKQ7_9BACL</name>
<dbReference type="SUPFAM" id="SSF54909">
    <property type="entry name" value="Dimeric alpha+beta barrel"/>
    <property type="match status" value="1"/>
</dbReference>
<feature type="compositionally biased region" description="Low complexity" evidence="1">
    <location>
        <begin position="104"/>
        <end position="113"/>
    </location>
</feature>
<dbReference type="InterPro" id="IPR011008">
    <property type="entry name" value="Dimeric_a/b-barrel"/>
</dbReference>
<feature type="region of interest" description="Disordered" evidence="1">
    <location>
        <begin position="75"/>
        <end position="121"/>
    </location>
</feature>
<keyword evidence="4" id="KW-1185">Reference proteome</keyword>
<dbReference type="RefSeq" id="WP_189000548.1">
    <property type="nucleotide sequence ID" value="NZ_BMHP01000015.1"/>
</dbReference>
<dbReference type="Pfam" id="PF03992">
    <property type="entry name" value="ABM"/>
    <property type="match status" value="1"/>
</dbReference>
<dbReference type="PROSITE" id="PS51725">
    <property type="entry name" value="ABM"/>
    <property type="match status" value="1"/>
</dbReference>
<feature type="domain" description="ABM" evidence="2">
    <location>
        <begin position="2"/>
        <end position="92"/>
    </location>
</feature>
<proteinExistence type="predicted"/>
<dbReference type="InterPro" id="IPR007138">
    <property type="entry name" value="ABM_dom"/>
</dbReference>
<dbReference type="InterPro" id="IPR050404">
    <property type="entry name" value="Heme-degrading_MO"/>
</dbReference>
<reference evidence="3" key="2">
    <citation type="submission" date="2020-09" db="EMBL/GenBank/DDBJ databases">
        <authorList>
            <person name="Sun Q."/>
            <person name="Zhou Y."/>
        </authorList>
    </citation>
    <scope>NUCLEOTIDE SEQUENCE</scope>
    <source>
        <strain evidence="3">CGMCC 1.15178</strain>
    </source>
</reference>
<dbReference type="Proteomes" id="UP000612456">
    <property type="component" value="Unassembled WGS sequence"/>
</dbReference>
<reference evidence="3" key="1">
    <citation type="journal article" date="2014" name="Int. J. Syst. Evol. Microbiol.">
        <title>Complete genome sequence of Corynebacterium casei LMG S-19264T (=DSM 44701T), isolated from a smear-ripened cheese.</title>
        <authorList>
            <consortium name="US DOE Joint Genome Institute (JGI-PGF)"/>
            <person name="Walter F."/>
            <person name="Albersmeier A."/>
            <person name="Kalinowski J."/>
            <person name="Ruckert C."/>
        </authorList>
    </citation>
    <scope>NUCLEOTIDE SEQUENCE</scope>
    <source>
        <strain evidence="3">CGMCC 1.15178</strain>
    </source>
</reference>
<dbReference type="Gene3D" id="3.30.70.100">
    <property type="match status" value="1"/>
</dbReference>
<dbReference type="PANTHER" id="PTHR34474:SF4">
    <property type="entry name" value="HEME OXYGENASE (STAPHYLOBILIN-PRODUCING) 1"/>
    <property type="match status" value="1"/>
</dbReference>
<evidence type="ECO:0000313" key="4">
    <source>
        <dbReference type="Proteomes" id="UP000612456"/>
    </source>
</evidence>
<gene>
    <name evidence="3" type="ORF">GCM10010911_70230</name>
</gene>
<accession>A0A916ZKQ7</accession>
<sequence>MIVVVNTIKVKKGHGESVAQRFQNSKGVELTPGFVRMEVLFTEDMEEDYDELKVCTHWADKSSFEGWVNSDSFRQAHAKRAGAPEGQSQGERPKDSGQNGQGHGQSHQAAPQGESVMLGSKMTVHTVLVSRTLNQEE</sequence>
<organism evidence="3 4">
    <name type="scientific">Paenibacillus nasutitermitis</name>
    <dbReference type="NCBI Taxonomy" id="1652958"/>
    <lineage>
        <taxon>Bacteria</taxon>
        <taxon>Bacillati</taxon>
        <taxon>Bacillota</taxon>
        <taxon>Bacilli</taxon>
        <taxon>Bacillales</taxon>
        <taxon>Paenibacillaceae</taxon>
        <taxon>Paenibacillus</taxon>
    </lineage>
</organism>
<evidence type="ECO:0000256" key="1">
    <source>
        <dbReference type="SAM" id="MobiDB-lite"/>
    </source>
</evidence>
<dbReference type="AlphaFoldDB" id="A0A916ZKQ7"/>
<dbReference type="PANTHER" id="PTHR34474">
    <property type="entry name" value="SIGNAL TRANSDUCTION PROTEIN TRAP"/>
    <property type="match status" value="1"/>
</dbReference>
<protein>
    <recommendedName>
        <fullName evidence="2">ABM domain-containing protein</fullName>
    </recommendedName>
</protein>